<proteinExistence type="predicted"/>
<evidence type="ECO:0000313" key="3">
    <source>
        <dbReference type="Proteomes" id="UP001524478"/>
    </source>
</evidence>
<dbReference type="InterPro" id="IPR000415">
    <property type="entry name" value="Nitroreductase-like"/>
</dbReference>
<name>A0ABT1S8Z9_9FIRM</name>
<evidence type="ECO:0000259" key="1">
    <source>
        <dbReference type="Pfam" id="PF14512"/>
    </source>
</evidence>
<dbReference type="Gene3D" id="3.40.109.10">
    <property type="entry name" value="NADH Oxidase"/>
    <property type="match status" value="1"/>
</dbReference>
<dbReference type="Gene3D" id="3.40.109.30">
    <property type="entry name" value="putative nitroreductase (tm1586), domain 2"/>
    <property type="match status" value="1"/>
</dbReference>
<dbReference type="SUPFAM" id="SSF55469">
    <property type="entry name" value="FMN-dependent nitroreductase-like"/>
    <property type="match status" value="2"/>
</dbReference>
<sequence>MLMTNFLKKRKSVREFKNKKINSDILDEIKLYLDSLEREYGTGNLKFKLYEYGEKLYEGLRGIGGYSGVMIESPHYIGLELIDDKDKNTIYGSYYMEKLITKLNTMGLDTCWVSVGNVDKDTKKDVFGDIAGEINYILAIGYGKARNPFINDSFSDRIGVEEIVFTDKIENHANVDDLENRGLGDLFYYIRFAPSTLNKQPWRFLLERDKVTLLIKYNKGEEPNLIDAGIVMYYFESLGESIGLNSKWQLVSNTVEEGNDCYKYIAELRL</sequence>
<reference evidence="2 3" key="1">
    <citation type="submission" date="2022-06" db="EMBL/GenBank/DDBJ databases">
        <title>Isolation of gut microbiota from human fecal samples.</title>
        <authorList>
            <person name="Pamer E.G."/>
            <person name="Barat B."/>
            <person name="Waligurski E."/>
            <person name="Medina S."/>
            <person name="Paddock L."/>
            <person name="Mostad J."/>
        </authorList>
    </citation>
    <scope>NUCLEOTIDE SEQUENCE [LARGE SCALE GENOMIC DNA]</scope>
    <source>
        <strain evidence="2 3">DFI.7.95</strain>
    </source>
</reference>
<accession>A0ABT1S8Z9</accession>
<gene>
    <name evidence="2" type="ORF">NE686_07625</name>
</gene>
<dbReference type="Pfam" id="PF14512">
    <property type="entry name" value="TM1586_NiRdase"/>
    <property type="match status" value="1"/>
</dbReference>
<dbReference type="RefSeq" id="WP_256311026.1">
    <property type="nucleotide sequence ID" value="NZ_JANGAC010000004.1"/>
</dbReference>
<evidence type="ECO:0000313" key="2">
    <source>
        <dbReference type="EMBL" id="MCQ4922948.1"/>
    </source>
</evidence>
<organism evidence="2 3">
    <name type="scientific">Tissierella carlieri</name>
    <dbReference type="NCBI Taxonomy" id="689904"/>
    <lineage>
        <taxon>Bacteria</taxon>
        <taxon>Bacillati</taxon>
        <taxon>Bacillota</taxon>
        <taxon>Tissierellia</taxon>
        <taxon>Tissierellales</taxon>
        <taxon>Tissierellaceae</taxon>
        <taxon>Tissierella</taxon>
    </lineage>
</organism>
<protein>
    <submittedName>
        <fullName evidence="2">Nitroreductase</fullName>
    </submittedName>
</protein>
<comment type="caution">
    <text evidence="2">The sequence shown here is derived from an EMBL/GenBank/DDBJ whole genome shotgun (WGS) entry which is preliminary data.</text>
</comment>
<feature type="domain" description="Putative nitroreductase TM1586" evidence="1">
    <location>
        <begin position="6"/>
        <end position="236"/>
    </location>
</feature>
<dbReference type="Proteomes" id="UP001524478">
    <property type="component" value="Unassembled WGS sequence"/>
</dbReference>
<dbReference type="InterPro" id="IPR029478">
    <property type="entry name" value="TM1586_NiRdase"/>
</dbReference>
<dbReference type="EMBL" id="JANGAC010000004">
    <property type="protein sequence ID" value="MCQ4922948.1"/>
    <property type="molecule type" value="Genomic_DNA"/>
</dbReference>
<keyword evidence="3" id="KW-1185">Reference proteome</keyword>